<feature type="compositionally biased region" description="Pro residues" evidence="11">
    <location>
        <begin position="396"/>
        <end position="409"/>
    </location>
</feature>
<evidence type="ECO:0000256" key="2">
    <source>
        <dbReference type="ARBA" id="ARBA00004123"/>
    </source>
</evidence>
<evidence type="ECO:0000256" key="4">
    <source>
        <dbReference type="ARBA" id="ARBA00022679"/>
    </source>
</evidence>
<evidence type="ECO:0000256" key="6">
    <source>
        <dbReference type="ARBA" id="ARBA00022771"/>
    </source>
</evidence>
<feature type="compositionally biased region" description="Pro residues" evidence="11">
    <location>
        <begin position="220"/>
        <end position="230"/>
    </location>
</feature>
<dbReference type="EMBL" id="JAKOGI010000183">
    <property type="protein sequence ID" value="KAJ8440816.1"/>
    <property type="molecule type" value="Genomic_DNA"/>
</dbReference>
<keyword evidence="8" id="KW-0862">Zinc</keyword>
<dbReference type="PANTHER" id="PTHR13480">
    <property type="entry name" value="E3 UBIQUITIN-PROTEIN LIGASE HAKAI-RELATED"/>
    <property type="match status" value="1"/>
</dbReference>
<keyword evidence="4" id="KW-0808">Transferase</keyword>
<dbReference type="InterPro" id="IPR017907">
    <property type="entry name" value="Znf_RING_CS"/>
</dbReference>
<dbReference type="GO" id="GO:0030155">
    <property type="term" value="P:regulation of cell adhesion"/>
    <property type="evidence" value="ECO:0007669"/>
    <property type="project" value="TreeGrafter"/>
</dbReference>
<feature type="region of interest" description="Disordered" evidence="11">
    <location>
        <begin position="382"/>
        <end position="429"/>
    </location>
</feature>
<proteinExistence type="inferred from homology"/>
<feature type="compositionally biased region" description="Polar residues" evidence="11">
    <location>
        <begin position="262"/>
        <end position="277"/>
    </location>
</feature>
<keyword evidence="9" id="KW-0539">Nucleus</keyword>
<dbReference type="GO" id="GO:0061630">
    <property type="term" value="F:ubiquitin protein ligase activity"/>
    <property type="evidence" value="ECO:0007669"/>
    <property type="project" value="UniProtKB-EC"/>
</dbReference>
<keyword evidence="5" id="KW-0479">Metal-binding</keyword>
<name>A0A9Q1KB59_9CARY</name>
<evidence type="ECO:0000256" key="1">
    <source>
        <dbReference type="ARBA" id="ARBA00000900"/>
    </source>
</evidence>
<dbReference type="GO" id="GO:0005634">
    <property type="term" value="C:nucleus"/>
    <property type="evidence" value="ECO:0007669"/>
    <property type="project" value="UniProtKB-SubCell"/>
</dbReference>
<dbReference type="GO" id="GO:0008270">
    <property type="term" value="F:zinc ion binding"/>
    <property type="evidence" value="ECO:0007669"/>
    <property type="project" value="UniProtKB-KW"/>
</dbReference>
<keyword evidence="6" id="KW-0863">Zinc-finger</keyword>
<evidence type="ECO:0000256" key="11">
    <source>
        <dbReference type="SAM" id="MobiDB-lite"/>
    </source>
</evidence>
<evidence type="ECO:0000256" key="9">
    <source>
        <dbReference type="ARBA" id="ARBA00023242"/>
    </source>
</evidence>
<dbReference type="PANTHER" id="PTHR13480:SF0">
    <property type="entry name" value="E3 UBIQUITIN-PROTEIN LIGASE HAKAI"/>
    <property type="match status" value="1"/>
</dbReference>
<comment type="catalytic activity">
    <reaction evidence="1">
        <text>S-ubiquitinyl-[E2 ubiquitin-conjugating enzyme]-L-cysteine + [acceptor protein]-L-lysine = [E2 ubiquitin-conjugating enzyme]-L-cysteine + N(6)-ubiquitinyl-[acceptor protein]-L-lysine.</text>
        <dbReference type="EC" id="2.3.2.27"/>
    </reaction>
</comment>
<comment type="similarity">
    <text evidence="10">Belongs to the Hakai family.</text>
</comment>
<keyword evidence="7" id="KW-0833">Ubl conjugation pathway</keyword>
<dbReference type="Gene3D" id="3.30.40.10">
    <property type="entry name" value="Zinc/RING finger domain, C3HC4 (zinc finger)"/>
    <property type="match status" value="1"/>
</dbReference>
<dbReference type="InterPro" id="IPR013087">
    <property type="entry name" value="Znf_C2H2_type"/>
</dbReference>
<protein>
    <recommendedName>
        <fullName evidence="3">RING-type E3 ubiquitin transferase</fullName>
        <ecNumber evidence="3">2.3.2.27</ecNumber>
    </recommendedName>
</protein>
<evidence type="ECO:0000256" key="10">
    <source>
        <dbReference type="ARBA" id="ARBA00038499"/>
    </source>
</evidence>
<reference evidence="13" key="1">
    <citation type="submission" date="2022-04" db="EMBL/GenBank/DDBJ databases">
        <title>Carnegiea gigantea Genome sequencing and assembly v2.</title>
        <authorList>
            <person name="Copetti D."/>
            <person name="Sanderson M.J."/>
            <person name="Burquez A."/>
            <person name="Wojciechowski M.F."/>
        </authorList>
    </citation>
    <scope>NUCLEOTIDE SEQUENCE</scope>
    <source>
        <strain evidence="13">SGP5-SGP5p</strain>
        <tissue evidence="13">Aerial part</tissue>
    </source>
</reference>
<comment type="caution">
    <text evidence="13">The sequence shown here is derived from an EMBL/GenBank/DDBJ whole genome shotgun (WGS) entry which is preliminary data.</text>
</comment>
<evidence type="ECO:0000256" key="8">
    <source>
        <dbReference type="ARBA" id="ARBA00022833"/>
    </source>
</evidence>
<evidence type="ECO:0000256" key="5">
    <source>
        <dbReference type="ARBA" id="ARBA00022723"/>
    </source>
</evidence>
<gene>
    <name evidence="13" type="ORF">Cgig2_000704</name>
</gene>
<evidence type="ECO:0000313" key="13">
    <source>
        <dbReference type="EMBL" id="KAJ8440816.1"/>
    </source>
</evidence>
<dbReference type="AlphaFoldDB" id="A0A9Q1KB59"/>
<dbReference type="PROSITE" id="PS00518">
    <property type="entry name" value="ZF_RING_1"/>
    <property type="match status" value="1"/>
</dbReference>
<evidence type="ECO:0000256" key="7">
    <source>
        <dbReference type="ARBA" id="ARBA00022786"/>
    </source>
</evidence>
<dbReference type="EC" id="2.3.2.27" evidence="3"/>
<organism evidence="13 14">
    <name type="scientific">Carnegiea gigantea</name>
    <dbReference type="NCBI Taxonomy" id="171969"/>
    <lineage>
        <taxon>Eukaryota</taxon>
        <taxon>Viridiplantae</taxon>
        <taxon>Streptophyta</taxon>
        <taxon>Embryophyta</taxon>
        <taxon>Tracheophyta</taxon>
        <taxon>Spermatophyta</taxon>
        <taxon>Magnoliopsida</taxon>
        <taxon>eudicotyledons</taxon>
        <taxon>Gunneridae</taxon>
        <taxon>Pentapetalae</taxon>
        <taxon>Caryophyllales</taxon>
        <taxon>Cactineae</taxon>
        <taxon>Cactaceae</taxon>
        <taxon>Cactoideae</taxon>
        <taxon>Echinocereeae</taxon>
        <taxon>Carnegiea</taxon>
    </lineage>
</organism>
<dbReference type="InterPro" id="IPR013083">
    <property type="entry name" value="Znf_RING/FYVE/PHD"/>
</dbReference>
<feature type="compositionally biased region" description="Polar residues" evidence="11">
    <location>
        <begin position="382"/>
        <end position="395"/>
    </location>
</feature>
<dbReference type="PROSITE" id="PS00028">
    <property type="entry name" value="ZINC_FINGER_C2H2_1"/>
    <property type="match status" value="1"/>
</dbReference>
<evidence type="ECO:0000256" key="3">
    <source>
        <dbReference type="ARBA" id="ARBA00012483"/>
    </source>
</evidence>
<feature type="region of interest" description="Disordered" evidence="11">
    <location>
        <begin position="165"/>
        <end position="279"/>
    </location>
</feature>
<evidence type="ECO:0000259" key="12">
    <source>
        <dbReference type="PROSITE" id="PS00028"/>
    </source>
</evidence>
<dbReference type="CDD" id="cd16508">
    <property type="entry name" value="RING-HC_HAKAI-like"/>
    <property type="match status" value="1"/>
</dbReference>
<dbReference type="OrthoDB" id="547746at2759"/>
<accession>A0A9Q1KB59</accession>
<evidence type="ECO:0000313" key="14">
    <source>
        <dbReference type="Proteomes" id="UP001153076"/>
    </source>
</evidence>
<keyword evidence="14" id="KW-1185">Reference proteome</keyword>
<dbReference type="PROSITE" id="PS51257">
    <property type="entry name" value="PROKAR_LIPOPROTEIN"/>
    <property type="match status" value="1"/>
</dbReference>
<dbReference type="Proteomes" id="UP001153076">
    <property type="component" value="Unassembled WGS sequence"/>
</dbReference>
<sequence>MLQIRLNKGSSSDSGTGVKSLPAVTVTVACPEHLVLADLPVAKGLGSATAASTIKILGRRSRRQLTERVHFCVRCDFPIAIYGRLLMDVKEIFLVCVSPCEHAFCLDCARSDSICYICDERIQKIQTIKMMEGIFVCAAPHCLKSFLKKPEFEAHVYRSHADLLRPNMRKEEMNEPQESGTKQSSTSDSTLRGPPRPAFPSSSNPQLNDREDKSRRQQPPALPVVQPKPPQYYGQAHPPEPQPNSRPMGIDGLGHGLDAQGGMQQEYGQSCDKQQQGMLPDPHCGYPPIYPQQQPHFQMPNPMLLASPPFGFPPFPADGVPPFYGAPVLHEVVRSDSSAEAVLEQGSVLGFAPAPGGGVSFPEGCPHPWSGGPGTIPFDATQSVQGILTAPQSQTMPPPPPPPGPPPPHLLQHKRGHYSGEMTNDGNNY</sequence>
<dbReference type="InterPro" id="IPR040383">
    <property type="entry name" value="HAKAI/CBLL2"/>
</dbReference>
<dbReference type="InterPro" id="IPR040380">
    <property type="entry name" value="HAKAI-like_RING-HC"/>
</dbReference>
<feature type="domain" description="C2H2-type" evidence="12">
    <location>
        <begin position="137"/>
        <end position="160"/>
    </location>
</feature>
<feature type="compositionally biased region" description="Polar residues" evidence="11">
    <location>
        <begin position="176"/>
        <end position="190"/>
    </location>
</feature>
<comment type="subcellular location">
    <subcellularLocation>
        <location evidence="2">Nucleus</location>
    </subcellularLocation>
</comment>
<dbReference type="GO" id="GO:0016567">
    <property type="term" value="P:protein ubiquitination"/>
    <property type="evidence" value="ECO:0007669"/>
    <property type="project" value="InterPro"/>
</dbReference>